<dbReference type="Pfam" id="PF26639">
    <property type="entry name" value="Het-6_barrel"/>
    <property type="match status" value="1"/>
</dbReference>
<organism evidence="1 2">
    <name type="scientific">Zymoseptoria brevis</name>
    <dbReference type="NCBI Taxonomy" id="1047168"/>
    <lineage>
        <taxon>Eukaryota</taxon>
        <taxon>Fungi</taxon>
        <taxon>Dikarya</taxon>
        <taxon>Ascomycota</taxon>
        <taxon>Pezizomycotina</taxon>
        <taxon>Dothideomycetes</taxon>
        <taxon>Dothideomycetidae</taxon>
        <taxon>Mycosphaerellales</taxon>
        <taxon>Mycosphaerellaceae</taxon>
        <taxon>Zymoseptoria</taxon>
    </lineage>
</organism>
<dbReference type="AlphaFoldDB" id="A0A0F4GW65"/>
<dbReference type="OrthoDB" id="3650724at2759"/>
<protein>
    <recommendedName>
        <fullName evidence="3">Heterokaryon incompatibility protein</fullName>
    </recommendedName>
</protein>
<name>A0A0F4GW65_9PEZI</name>
<evidence type="ECO:0008006" key="3">
    <source>
        <dbReference type="Google" id="ProtNLM"/>
    </source>
</evidence>
<accession>A0A0F4GW65</accession>
<sequence length="392" mass="43751">MTTSSLEFRELGVDNRPLTALLGSLEPTRSLKSLMNESYQKDTPEAFQLLRALMKMTRSRQSRDPRDHVYGLLGSCTLLVTISSTFRPPQVDYSRPCAELYGDIFRTFLLNPNDIGLDMRVTEVRGVNSSNGPGVPGLPSWIPDYSVPYPPLSFWYDRKFYNAGFHRRYPLQSSCFANNGTWLVLRGVEVDEVSVIPDPTSVLLCTMESELFQDLDKVISSVGEPPTTSESEILWVCRRTLCLDLAVRLGAMISEGEPISNLHGVRIERIGSNEAARAVFELAWTTQFPLQPQTPGDLTVGPAINLDEDGTPLSEMFVVMASGRTAMCRPYTLVGDIVVVFPGVCMPFILRQRQGCDRHQMIGPAYVDGIMDGEVIEAMERGEYELETFVID</sequence>
<dbReference type="PANTHER" id="PTHR24148">
    <property type="entry name" value="ANKYRIN REPEAT DOMAIN-CONTAINING PROTEIN 39 HOMOLOG-RELATED"/>
    <property type="match status" value="1"/>
</dbReference>
<gene>
    <name evidence="1" type="ORF">TI39_contig285g00047</name>
</gene>
<proteinExistence type="predicted"/>
<dbReference type="PANTHER" id="PTHR24148:SF73">
    <property type="entry name" value="HET DOMAIN PROTEIN (AFU_ORTHOLOGUE AFUA_8G01020)"/>
    <property type="match status" value="1"/>
</dbReference>
<dbReference type="InterPro" id="IPR052895">
    <property type="entry name" value="HetReg/Transcr_Mod"/>
</dbReference>
<keyword evidence="2" id="KW-1185">Reference proteome</keyword>
<evidence type="ECO:0000313" key="1">
    <source>
        <dbReference type="EMBL" id="KJY01637.1"/>
    </source>
</evidence>
<dbReference type="EMBL" id="LAFY01000277">
    <property type="protein sequence ID" value="KJY01637.1"/>
    <property type="molecule type" value="Genomic_DNA"/>
</dbReference>
<dbReference type="Proteomes" id="UP000033647">
    <property type="component" value="Unassembled WGS sequence"/>
</dbReference>
<evidence type="ECO:0000313" key="2">
    <source>
        <dbReference type="Proteomes" id="UP000033647"/>
    </source>
</evidence>
<reference evidence="1 2" key="1">
    <citation type="submission" date="2015-03" db="EMBL/GenBank/DDBJ databases">
        <title>RNA-seq based gene annotation and comparative genomics of four Zymoseptoria species reveal species-specific pathogenicity related genes and transposable element activity.</title>
        <authorList>
            <person name="Grandaubert J."/>
            <person name="Bhattacharyya A."/>
            <person name="Stukenbrock E.H."/>
        </authorList>
    </citation>
    <scope>NUCLEOTIDE SEQUENCE [LARGE SCALE GENOMIC DNA]</scope>
    <source>
        <strain evidence="1 2">Zb18110</strain>
    </source>
</reference>
<comment type="caution">
    <text evidence="1">The sequence shown here is derived from an EMBL/GenBank/DDBJ whole genome shotgun (WGS) entry which is preliminary data.</text>
</comment>